<dbReference type="OrthoDB" id="1104553at2759"/>
<dbReference type="InParanoid" id="A0A1Q3CB18"/>
<organism evidence="2 3">
    <name type="scientific">Cephalotus follicularis</name>
    <name type="common">Albany pitcher plant</name>
    <dbReference type="NCBI Taxonomy" id="3775"/>
    <lineage>
        <taxon>Eukaryota</taxon>
        <taxon>Viridiplantae</taxon>
        <taxon>Streptophyta</taxon>
        <taxon>Embryophyta</taxon>
        <taxon>Tracheophyta</taxon>
        <taxon>Spermatophyta</taxon>
        <taxon>Magnoliopsida</taxon>
        <taxon>eudicotyledons</taxon>
        <taxon>Gunneridae</taxon>
        <taxon>Pentapetalae</taxon>
        <taxon>rosids</taxon>
        <taxon>fabids</taxon>
        <taxon>Oxalidales</taxon>
        <taxon>Cephalotaceae</taxon>
        <taxon>Cephalotus</taxon>
    </lineage>
</organism>
<feature type="compositionally biased region" description="Basic and acidic residues" evidence="1">
    <location>
        <begin position="169"/>
        <end position="181"/>
    </location>
</feature>
<reference evidence="3" key="1">
    <citation type="submission" date="2016-04" db="EMBL/GenBank/DDBJ databases">
        <title>Cephalotus genome sequencing.</title>
        <authorList>
            <person name="Fukushima K."/>
            <person name="Hasebe M."/>
            <person name="Fang X."/>
        </authorList>
    </citation>
    <scope>NUCLEOTIDE SEQUENCE [LARGE SCALE GENOMIC DNA]</scope>
    <source>
        <strain evidence="3">cv. St1</strain>
    </source>
</reference>
<dbReference type="InterPro" id="IPR044678">
    <property type="entry name" value="COR27/28"/>
</dbReference>
<dbReference type="AlphaFoldDB" id="A0A1Q3CB18"/>
<accession>A0A1Q3CB18</accession>
<evidence type="ECO:0000313" key="3">
    <source>
        <dbReference type="Proteomes" id="UP000187406"/>
    </source>
</evidence>
<sequence>GRYTEWTDEKHSLYLGFLEASFIKQLHRFKGLRSRHSQESVWGPFISGEWPAGTHNPSDEYMVQRGGCWQKINFERDEPLLVSTADSHVLLESPWIQHFRSGSKRCHKKSTDLQEISALRSEGVHFGGNPTFSFESGRGSEQDLECHLCHQNSVGSSTEVSDQNFVDGCDDREKSSVEKSENNCSGLKQ</sequence>
<dbReference type="GO" id="GO:0042752">
    <property type="term" value="P:regulation of circadian rhythm"/>
    <property type="evidence" value="ECO:0007669"/>
    <property type="project" value="InterPro"/>
</dbReference>
<evidence type="ECO:0000256" key="1">
    <source>
        <dbReference type="SAM" id="MobiDB-lite"/>
    </source>
</evidence>
<dbReference type="EMBL" id="BDDD01001624">
    <property type="protein sequence ID" value="GAV77430.1"/>
    <property type="molecule type" value="Genomic_DNA"/>
</dbReference>
<feature type="region of interest" description="Disordered" evidence="1">
    <location>
        <begin position="168"/>
        <end position="189"/>
    </location>
</feature>
<comment type="caution">
    <text evidence="2">The sequence shown here is derived from an EMBL/GenBank/DDBJ whole genome shotgun (WGS) entry which is preliminary data.</text>
</comment>
<evidence type="ECO:0000313" key="2">
    <source>
        <dbReference type="EMBL" id="GAV77430.1"/>
    </source>
</evidence>
<feature type="non-terminal residue" evidence="2">
    <location>
        <position position="1"/>
    </location>
</feature>
<dbReference type="Proteomes" id="UP000187406">
    <property type="component" value="Unassembled WGS sequence"/>
</dbReference>
<dbReference type="PANTHER" id="PTHR33676:SF17">
    <property type="entry name" value="COLD-REGULATED PROTEIN 28"/>
    <property type="match status" value="1"/>
</dbReference>
<name>A0A1Q3CB18_CEPFO</name>
<dbReference type="PANTHER" id="PTHR33676">
    <property type="entry name" value="COLD REGULATED PROTEIN 27"/>
    <property type="match status" value="1"/>
</dbReference>
<gene>
    <name evidence="2" type="ORF">CFOL_v3_20901</name>
</gene>
<dbReference type="GO" id="GO:0009409">
    <property type="term" value="P:response to cold"/>
    <property type="evidence" value="ECO:0007669"/>
    <property type="project" value="InterPro"/>
</dbReference>
<keyword evidence="3" id="KW-1185">Reference proteome</keyword>
<protein>
    <submittedName>
        <fullName evidence="2">Uncharacterized protein</fullName>
    </submittedName>
</protein>
<proteinExistence type="predicted"/>